<dbReference type="InterPro" id="IPR001791">
    <property type="entry name" value="Laminin_G"/>
</dbReference>
<dbReference type="AlphaFoldDB" id="A0AAV2SYK9"/>
<evidence type="ECO:0000259" key="4">
    <source>
        <dbReference type="PROSITE" id="PS50026"/>
    </source>
</evidence>
<organism evidence="5 6">
    <name type="scientific">Meganyctiphanes norvegica</name>
    <name type="common">Northern krill</name>
    <name type="synonym">Thysanopoda norvegica</name>
    <dbReference type="NCBI Taxonomy" id="48144"/>
    <lineage>
        <taxon>Eukaryota</taxon>
        <taxon>Metazoa</taxon>
        <taxon>Ecdysozoa</taxon>
        <taxon>Arthropoda</taxon>
        <taxon>Crustacea</taxon>
        <taxon>Multicrustacea</taxon>
        <taxon>Malacostraca</taxon>
        <taxon>Eumalacostraca</taxon>
        <taxon>Eucarida</taxon>
        <taxon>Euphausiacea</taxon>
        <taxon>Euphausiidae</taxon>
        <taxon>Meganyctiphanes</taxon>
    </lineage>
</organism>
<proteinExistence type="predicted"/>
<feature type="domain" description="EGF-like" evidence="4">
    <location>
        <begin position="191"/>
        <end position="227"/>
    </location>
</feature>
<dbReference type="SMART" id="SM00181">
    <property type="entry name" value="EGF"/>
    <property type="match status" value="1"/>
</dbReference>
<evidence type="ECO:0000256" key="1">
    <source>
        <dbReference type="ARBA" id="ARBA00023157"/>
    </source>
</evidence>
<sequence length="394" mass="42785">MSNHAKDGMYFLQFSVSDLSHGQSNIQANVTVEVSSLKPEVIAQAVPILIINHTPRDLLSQTQGSADTPLEKLMASVSAMVGGSVSVLSLEDRQVELTSTQHRSNIKQPCMTRLWLKAGHPTHALDQLLLLHRTLISQESRVQIYNVGVGGCVTLESSWSWLVDANITSLVTPRLVGQSQGCHCHPRVSTQPATCDTNPCLNGGRCVLQARGPICMCPEGTSGPLCKQLSRHFPGGGWAWVAPIPSCSSAHITMEIKTQQNDAQLLYSGPWTNPLKNEDYHQEDVLSLDLVGGRLRLLLSVGGRPVLLTSSPAHPILADGYWHRIDIIWNNKNVEVVVDMCESGESCRLEAPLPPGSQPSAAPAPLQLGGLAHPAHIHYYQAWPKIVTQPTFKG</sequence>
<evidence type="ECO:0000313" key="5">
    <source>
        <dbReference type="EMBL" id="CAL4248965.1"/>
    </source>
</evidence>
<feature type="disulfide bond" evidence="2">
    <location>
        <begin position="217"/>
        <end position="226"/>
    </location>
</feature>
<dbReference type="PROSITE" id="PS50026">
    <property type="entry name" value="EGF_3"/>
    <property type="match status" value="1"/>
</dbReference>
<evidence type="ECO:0000256" key="2">
    <source>
        <dbReference type="PROSITE-ProRule" id="PRU00076"/>
    </source>
</evidence>
<dbReference type="PANTHER" id="PTHR15036">
    <property type="entry name" value="PIKACHURIN-LIKE PROTEIN"/>
    <property type="match status" value="1"/>
</dbReference>
<dbReference type="GO" id="GO:0016020">
    <property type="term" value="C:membrane"/>
    <property type="evidence" value="ECO:0007669"/>
    <property type="project" value="UniProtKB-SubCell"/>
</dbReference>
<dbReference type="SMART" id="SM00282">
    <property type="entry name" value="LamG"/>
    <property type="match status" value="1"/>
</dbReference>
<dbReference type="PANTHER" id="PTHR15036:SF85">
    <property type="entry name" value="SP2353, ISOFORM A"/>
    <property type="match status" value="1"/>
</dbReference>
<dbReference type="CDD" id="cd00110">
    <property type="entry name" value="LamG"/>
    <property type="match status" value="1"/>
</dbReference>
<name>A0AAV2SYK9_MEGNR</name>
<feature type="domain" description="Laminin G" evidence="3">
    <location>
        <begin position="230"/>
        <end position="394"/>
    </location>
</feature>
<reference evidence="5 6" key="1">
    <citation type="submission" date="2024-05" db="EMBL/GenBank/DDBJ databases">
        <authorList>
            <person name="Wallberg A."/>
        </authorList>
    </citation>
    <scope>NUCLEOTIDE SEQUENCE [LARGE SCALE GENOMIC DNA]</scope>
</reference>
<keyword evidence="1 2" id="KW-1015">Disulfide bond</keyword>
<dbReference type="PROSITE" id="PS50025">
    <property type="entry name" value="LAM_G_DOMAIN"/>
    <property type="match status" value="1"/>
</dbReference>
<feature type="non-terminal residue" evidence="5">
    <location>
        <position position="394"/>
    </location>
</feature>
<dbReference type="InterPro" id="IPR013320">
    <property type="entry name" value="ConA-like_dom_sf"/>
</dbReference>
<keyword evidence="6" id="KW-1185">Reference proteome</keyword>
<gene>
    <name evidence="5" type="ORF">MNOR_LOCUS41509</name>
</gene>
<dbReference type="Pfam" id="PF00008">
    <property type="entry name" value="EGF"/>
    <property type="match status" value="1"/>
</dbReference>
<keyword evidence="2" id="KW-0245">EGF-like domain</keyword>
<dbReference type="Gene3D" id="2.10.25.10">
    <property type="entry name" value="Laminin"/>
    <property type="match status" value="1"/>
</dbReference>
<dbReference type="InterPro" id="IPR000742">
    <property type="entry name" value="EGF"/>
</dbReference>
<dbReference type="CDD" id="cd00054">
    <property type="entry name" value="EGF_CA"/>
    <property type="match status" value="1"/>
</dbReference>
<comment type="caution">
    <text evidence="2">Lacks conserved residue(s) required for the propagation of feature annotation.</text>
</comment>
<evidence type="ECO:0000313" key="6">
    <source>
        <dbReference type="Proteomes" id="UP001497623"/>
    </source>
</evidence>
<dbReference type="SUPFAM" id="SSF49899">
    <property type="entry name" value="Concanavalin A-like lectins/glucanases"/>
    <property type="match status" value="1"/>
</dbReference>
<accession>A0AAV2SYK9</accession>
<protein>
    <submittedName>
        <fullName evidence="5">Uncharacterized protein</fullName>
    </submittedName>
</protein>
<dbReference type="Gene3D" id="2.60.120.200">
    <property type="match status" value="1"/>
</dbReference>
<dbReference type="Proteomes" id="UP001497623">
    <property type="component" value="Unassembled WGS sequence"/>
</dbReference>
<dbReference type="Pfam" id="PF02210">
    <property type="entry name" value="Laminin_G_2"/>
    <property type="match status" value="1"/>
</dbReference>
<dbReference type="InterPro" id="IPR050372">
    <property type="entry name" value="Neurexin-related_CASP"/>
</dbReference>
<dbReference type="EMBL" id="CAXKWB010155983">
    <property type="protein sequence ID" value="CAL4248965.1"/>
    <property type="molecule type" value="Genomic_DNA"/>
</dbReference>
<evidence type="ECO:0000259" key="3">
    <source>
        <dbReference type="PROSITE" id="PS50025"/>
    </source>
</evidence>
<dbReference type="PROSITE" id="PS00022">
    <property type="entry name" value="EGF_1"/>
    <property type="match status" value="1"/>
</dbReference>
<comment type="caution">
    <text evidence="5">The sequence shown here is derived from an EMBL/GenBank/DDBJ whole genome shotgun (WGS) entry which is preliminary data.</text>
</comment>